<accession>A0ACB8HLI8</accession>
<reference evidence="2" key="1">
    <citation type="journal article" date="2022" name="New Phytol.">
        <title>Phylogenomic structure and speciation in an emerging model: the Sphagnum magellanicum complex (Bryophyta).</title>
        <authorList>
            <person name="Shaw A.J."/>
            <person name="Piatkowski B."/>
            <person name="Duffy A.M."/>
            <person name="Aguero B."/>
            <person name="Imwattana K."/>
            <person name="Nieto-Lugilde M."/>
            <person name="Healey A."/>
            <person name="Weston D.J."/>
            <person name="Patel M.N."/>
            <person name="Schmutz J."/>
            <person name="Grimwood J."/>
            <person name="Yavitt J.B."/>
            <person name="Hassel K."/>
            <person name="Stenoien H.K."/>
            <person name="Flatberg K.I."/>
            <person name="Bickford C.P."/>
            <person name="Hicks K.A."/>
        </authorList>
    </citation>
    <scope>NUCLEOTIDE SEQUENCE [LARGE SCALE GENOMIC DNA]</scope>
</reference>
<dbReference type="EMBL" id="CM038913">
    <property type="protein sequence ID" value="KAH9556635.1"/>
    <property type="molecule type" value="Genomic_DNA"/>
</dbReference>
<organism evidence="1 2">
    <name type="scientific">Sphagnum magellanicum</name>
    <dbReference type="NCBI Taxonomy" id="128215"/>
    <lineage>
        <taxon>Eukaryota</taxon>
        <taxon>Viridiplantae</taxon>
        <taxon>Streptophyta</taxon>
        <taxon>Embryophyta</taxon>
        <taxon>Bryophyta</taxon>
        <taxon>Sphagnophytina</taxon>
        <taxon>Sphagnopsida</taxon>
        <taxon>Sphagnales</taxon>
        <taxon>Sphagnaceae</taxon>
        <taxon>Sphagnum</taxon>
    </lineage>
</organism>
<dbReference type="Proteomes" id="UP000828922">
    <property type="component" value="Linkage Group LG07"/>
</dbReference>
<sequence length="162" mass="17863">MSMAMVAGRRCLQRAVRHAATAAAPAVQVTQESTRREAGRSAKVSDRMLELTAIDEDGGRHVVKGLTGHTLLRTLVQGGLFDPERHRLEDITACNGECEVSIANEWLVKLPPRTEDELDVLQAKTFSKLADPHSRLGCQIILEPELEGMVVSIAEEKPWRTL</sequence>
<name>A0ACB8HLI8_9BRYO</name>
<comment type="caution">
    <text evidence="1">The sequence shown here is derived from an EMBL/GenBank/DDBJ whole genome shotgun (WGS) entry which is preliminary data.</text>
</comment>
<evidence type="ECO:0000313" key="1">
    <source>
        <dbReference type="EMBL" id="KAH9556635.1"/>
    </source>
</evidence>
<evidence type="ECO:0000313" key="2">
    <source>
        <dbReference type="Proteomes" id="UP000828922"/>
    </source>
</evidence>
<protein>
    <submittedName>
        <fullName evidence="1">Uncharacterized protein</fullName>
    </submittedName>
</protein>
<proteinExistence type="predicted"/>
<gene>
    <name evidence="1" type="ORF">CY35_07G039800</name>
</gene>
<keyword evidence="2" id="KW-1185">Reference proteome</keyword>